<sequence length="190" mass="20308">MLLYSRSSVLPQVLFCEDTSTATLRSASSTHDVLDSLMVTSKHLITALEKSDWLDRLLIIAALAFFLLVVLFILKQRIVDRGLKVAFWWTRFIPSRSSSAANVADAMEKGSALTSSATAVISSVVTVASTLIPSVATSITSELPLPTADISAVSEQVVPISLEAPDNAVIWTTDSYPAATVSTGSPHDEL</sequence>
<keyword evidence="6 10" id="KW-1133">Transmembrane helix</keyword>
<feature type="transmembrane region" description="Helical" evidence="10">
    <location>
        <begin position="57"/>
        <end position="74"/>
    </location>
</feature>
<accession>A0A4S4K7D4</accession>
<dbReference type="GO" id="GO:0005789">
    <property type="term" value="C:endoplasmic reticulum membrane"/>
    <property type="evidence" value="ECO:0007669"/>
    <property type="project" value="UniProtKB-SubCell"/>
</dbReference>
<comment type="caution">
    <text evidence="12">The sequence shown here is derived from an EMBL/GenBank/DDBJ whole genome shotgun (WGS) entry which is preliminary data.</text>
</comment>
<dbReference type="GO" id="GO:0006890">
    <property type="term" value="P:retrograde vesicle-mediated transport, Golgi to endoplasmic reticulum"/>
    <property type="evidence" value="ECO:0007669"/>
    <property type="project" value="InterPro"/>
</dbReference>
<dbReference type="Proteomes" id="UP000309038">
    <property type="component" value="Unassembled WGS sequence"/>
</dbReference>
<dbReference type="GO" id="GO:0005484">
    <property type="term" value="F:SNAP receptor activity"/>
    <property type="evidence" value="ECO:0007669"/>
    <property type="project" value="InterPro"/>
</dbReference>
<keyword evidence="3 10" id="KW-0812">Transmembrane</keyword>
<gene>
    <name evidence="12" type="ORF">EW026_g7588</name>
</gene>
<dbReference type="EMBL" id="SGPJ01000585">
    <property type="protein sequence ID" value="THG93725.1"/>
    <property type="molecule type" value="Genomic_DNA"/>
</dbReference>
<dbReference type="PANTHER" id="PTHR12825">
    <property type="entry name" value="BNIP1-RELATED"/>
    <property type="match status" value="1"/>
</dbReference>
<evidence type="ECO:0000313" key="12">
    <source>
        <dbReference type="EMBL" id="THG93725.1"/>
    </source>
</evidence>
<dbReference type="Pfam" id="PF03908">
    <property type="entry name" value="Sec20"/>
    <property type="match status" value="1"/>
</dbReference>
<dbReference type="InterPro" id="IPR005606">
    <property type="entry name" value="Sec20"/>
</dbReference>
<evidence type="ECO:0000256" key="3">
    <source>
        <dbReference type="ARBA" id="ARBA00022692"/>
    </source>
</evidence>
<dbReference type="PANTHER" id="PTHR12825:SF0">
    <property type="entry name" value="VESICLE TRANSPORT PROTEIN SEC20"/>
    <property type="match status" value="1"/>
</dbReference>
<organism evidence="12 13">
    <name type="scientific">Hermanssonia centrifuga</name>
    <dbReference type="NCBI Taxonomy" id="98765"/>
    <lineage>
        <taxon>Eukaryota</taxon>
        <taxon>Fungi</taxon>
        <taxon>Dikarya</taxon>
        <taxon>Basidiomycota</taxon>
        <taxon>Agaricomycotina</taxon>
        <taxon>Agaricomycetes</taxon>
        <taxon>Polyporales</taxon>
        <taxon>Meruliaceae</taxon>
        <taxon>Hermanssonia</taxon>
    </lineage>
</organism>
<evidence type="ECO:0000313" key="13">
    <source>
        <dbReference type="Proteomes" id="UP000309038"/>
    </source>
</evidence>
<keyword evidence="13" id="KW-1185">Reference proteome</keyword>
<dbReference type="AlphaFoldDB" id="A0A4S4K7D4"/>
<keyword evidence="4" id="KW-0256">Endoplasmic reticulum</keyword>
<comment type="subcellular location">
    <subcellularLocation>
        <location evidence="1">Endoplasmic reticulum membrane</location>
        <topology evidence="1">Single-pass type IV membrane protein</topology>
    </subcellularLocation>
</comment>
<proteinExistence type="inferred from homology"/>
<dbReference type="GO" id="GO:0031201">
    <property type="term" value="C:SNARE complex"/>
    <property type="evidence" value="ECO:0007669"/>
    <property type="project" value="TreeGrafter"/>
</dbReference>
<evidence type="ECO:0000256" key="2">
    <source>
        <dbReference type="ARBA" id="ARBA00022448"/>
    </source>
</evidence>
<evidence type="ECO:0000256" key="5">
    <source>
        <dbReference type="ARBA" id="ARBA00022892"/>
    </source>
</evidence>
<name>A0A4S4K7D4_9APHY</name>
<protein>
    <recommendedName>
        <fullName evidence="11">Sec20 C-terminal domain-containing protein</fullName>
    </recommendedName>
</protein>
<evidence type="ECO:0000256" key="6">
    <source>
        <dbReference type="ARBA" id="ARBA00022989"/>
    </source>
</evidence>
<keyword evidence="2" id="KW-0813">Transport</keyword>
<keyword evidence="8 10" id="KW-0472">Membrane</keyword>
<evidence type="ECO:0000256" key="9">
    <source>
        <dbReference type="ARBA" id="ARBA00037934"/>
    </source>
</evidence>
<keyword evidence="5" id="KW-0931">ER-Golgi transport</keyword>
<evidence type="ECO:0000256" key="7">
    <source>
        <dbReference type="ARBA" id="ARBA00023054"/>
    </source>
</evidence>
<evidence type="ECO:0000256" key="10">
    <source>
        <dbReference type="SAM" id="Phobius"/>
    </source>
</evidence>
<evidence type="ECO:0000256" key="4">
    <source>
        <dbReference type="ARBA" id="ARBA00022824"/>
    </source>
</evidence>
<comment type="similarity">
    <text evidence="9">Belongs to the SEC20 family.</text>
</comment>
<feature type="domain" description="Sec20 C-terminal" evidence="11">
    <location>
        <begin position="18"/>
        <end position="78"/>
    </location>
</feature>
<keyword evidence="7" id="KW-0175">Coiled coil</keyword>
<evidence type="ECO:0000256" key="8">
    <source>
        <dbReference type="ARBA" id="ARBA00023136"/>
    </source>
</evidence>
<dbReference type="InterPro" id="IPR056173">
    <property type="entry name" value="Sec20_C"/>
</dbReference>
<reference evidence="12 13" key="1">
    <citation type="submission" date="2019-02" db="EMBL/GenBank/DDBJ databases">
        <title>Genome sequencing of the rare red list fungi Phlebia centrifuga.</title>
        <authorList>
            <person name="Buettner E."/>
            <person name="Kellner H."/>
        </authorList>
    </citation>
    <scope>NUCLEOTIDE SEQUENCE [LARGE SCALE GENOMIC DNA]</scope>
    <source>
        <strain evidence="12 13">DSM 108282</strain>
    </source>
</reference>
<evidence type="ECO:0000256" key="1">
    <source>
        <dbReference type="ARBA" id="ARBA00004163"/>
    </source>
</evidence>
<evidence type="ECO:0000259" key="11">
    <source>
        <dbReference type="Pfam" id="PF03908"/>
    </source>
</evidence>